<proteinExistence type="inferred from homology"/>
<dbReference type="InterPro" id="IPR011626">
    <property type="entry name" value="Alpha-macroglobulin_TED"/>
</dbReference>
<sequence length="3420" mass="381021">MASNAVFAMLLLVVLVVWGIPRDCAGQRYAMLAPRTVRPHTAYELMVSNLGSGTEQFMYEIVTANDTVVGATSVEVKPKELRKVEVSLNSLKEGHYQLKVWEKQKQTLLNTTSLERIDRSYLVLFQTDKPAYKPGDRVQFRVLFLLPDTKPVGQSVRPTIFIADPDRVRMKQWNGVSLSSGVFEGSFQLAEDTSFGRWIITASVNEQIYKDTFSVEEYTLPLYRVQVQSIPKAYFQCDEPKMSLKLSASFVHGGSVRGNATVVVRANYNNYPSQTKEVARKELFINGTAIVDFPTDVVAKSCDEERNVWFDVIVTESSTGVSYNTTCSYTVHNAGGVTMEVLDGNEVFYPGLAMRLMSVGVTLLTDGYLPDGNIVEKRFKHGCNSAIVLENKSHLELVWNVRQVSQVCYPIVAIARWSFVDIVTGLLYLTSFDTKAKFRMFSKGGGMRFGGEVKRTVPDPKDHKDGHYSIIGARILRPNSVYRCVVSTFDTKVAIVFRISIAAKDKPIATEEITLNSNESRLISFTIDSIPEEEYELVAEGLSGLEFKTKSRLDFDNKFCSVLIQTDKSVYKPGDTVRYRVLVLDRCMKPLPAGDSGMMVYIRDGKGNRIKQWSNASLGECGVFQAELTLSTEPVLGEWTINVEVVGLKESKTFDVDEYVLPTYEVTVESPGYTFLDDELLKVVVNSKYTYGKPVAGELTVSVKLASSMCFRREPTETSICQKVLPIDGKTDVEFNLKEILSSKTYIRELTIEAEVCETLTGRTQKGSTTVQLHDERYQVRMIEESSYFPGLPYNAWIQVTNLDGSPVQDGAKEVEIVLRNYNIDLHKQSSTLDDKGMAQLNVKLDELDFDYVSVEVKYRGKDYYVQGITKPRDYEEALMRVRLSEKEPTAGKDLTFDVACTKPLQCVSYSLLARGELLAGGAVKGSEASTTISITIPSTFAMVPRAKLLVHYISSAGYIVSSYDTVEFKRVFENQIQLTLSKDELKPVETLDIDIRTEKDSFVGLLAVDQSVLLLKSGNDISRDEVVQQLEMYESAQNYHWDAYSTSDCQSVGAVLLSNRFIPRDIFPQARLFACSTSAGGFGAAPMMAACKMKGVIMESEMATAPVNEPTVRSKFPETWIWESISKCKEMESIRKIVPDTITSWIITGFSLSKSHGLGLVDNPSKVNVFMPFFLSIDLPYSVKLGETIRIPVVVFNYMDEDQLADVIFYNNDDEFEFVSDTKDQKEKHRQEQITVPRGTGKTLTFVLKPTKVGHVTLKITAKCALAGDGIERQLLVEPEGLPQYINKALLVDLRLVKEIKQPFEVEIPVDAVPDSTNVEVSVIGDVLGSSIENLDSLIRMPFGCGEQNMLNFVPCIVVLDYLKACKRLTVEIESKAKRCMEIGYQRELTYKHQDGSFSAFGESDKSGSTWLTAFVAKSFQQAAKHMTIEEDVIDSALGWLSKVQTADGAFPEVGTICHKDMQGGAGSGIALTAYTVIAFLENPKLGEKYKASVDKALTYVKEHISELDDVYAHALAAYALQIADHPLKNEVYASLLSKSNKQGDIQWWSKEIPEKNDSNCCWWYRPCSVNVEMSAYGLLATLEASSAGLEGLPIMKWLVSQRNDKGGFESTQDTVVGLQALSKMAAQLSSSEADMSLKVIITGEQEKCLQVNGGNILVLQKHELAANTRKLEMIATGTGCALFQLSYKYNIKDVDNSPRFTLKPEAKQGSIKSCIDLSITTSFIPKEDQAVSNMAVMEVDMPSGFIVESDTLKQLKQHEMVKKVETKRSDTTVVLYFDNIGEEAVHLQMSAFQKHEVENAKPANVIIYDYYDNSLRSHSVMRRSTMFASKKDPAIRILSTSSSSLLAVCLVLSVVLVPAVQCEGHYSIVGAKLLRPNSEYHVAVTNQDVSEPIRFSLAITDASSVIAKQEITLNTGETRLVPFAIGDISESSYKLVAEGLSGLTFKNETDLEYQQKSFSVFVQTDKSIYKPGDTVRFRVLVLDPNTKPLQKADNISVHINDAKANRIKQWKEGKLVKGVFESELTLSTAPVLGAWTINVEVLGSKHNKVFEVDEYVLPKFEVTVESPGITTFKDGKVKAIIRSKYTYGKPVKGEATVSVSPEFQFHYVQPFAKDVITRKVIPIDGKGSVEFDLREDIHLEGDYSRNIVIEAVVEEELTGRKQNASAKVMIYDRRYKMELVKSDDNFKPGLPYTAWLKVSYQDGAPVQDQTNPVEVKQSSFESTTSVQNYTLDQNGMAKLEINTEVNSSYINVVGVYLGQEFYLHGISKAESDVDSYIRAQVLTEMPLVGKDVLVEVTSTSPMKYFTYQLLGRGDVLLSNTIAVPESKTQSFKFPATFAMVPRAKLVVYYIAPNGDMVSDSKVITFDSELQNFMKVSLSKEQSKPGQDVEISISTNPDSYVGLLGVDQSVLLLKSGNDITKQQVFSELEKYEERSYGFYRRKKRFAWNPHAEHRDFSTVGAFVMSNANDPPRSAVLRCCDDTDDLLDIRVAEEDRIGSALEYAPSTLSSAPITQVDQKLLGPVSVYDPVQLQGLLAGSRHREGHRSVLPHLLQFVKSSPKRGYGKRSLQQANNTLPEVPIYKFHRAPNGTVLYTTIEKPRAQKQHHVLVTNTRPPLAGPFAFSRIPRPHRDIPRLFLSQEIQNTWLFDNTYSGFSGEKTLQKKVPDTITSWIITGFSVNPIYGLGLTQQPRKLNVFLPFFVSTNLPYSVKRGEVVAIPIVVFNYMEDDQTAEVVLHNDEQEFDFADVENEVVESNKVELFRQKRLDIASNTGKSVSFMVKPKKLGHITIKVTAKTKIAGDAVERQLLVEPEGLPQFINKAAFIDLRAAPELTKTFEVEIPKNAVPDSTRIEVAVIGDVMGSTIQNLDSLIRMPYGCGEQNMLNFVPNIVVLDYLKATNKLTANIEAKAKKFMEAGYQRELSYKHRDGSFSAFGENDKSGSTWLTAFVARSFKQAANHITIDEGVIDKSLEWLSDHQAPNGSFPEVGVVSHKDMQGGSGSGVALTAYTLIAFLENINLVDKYKNTINKAIDYVYRNTESLDDTYALALAAYALQLADHSSKGLILSKLDTKATTDSDSKWWHKPIPETEQKNPWYSRPNSVNVEMSAYGMLAFLEAGLDTDALPIMKWLIGQRNDKGGFQSTQDTVVGLQALAKLAAKITSPNNDVTLTAKINENQEKRMTVNAENGMILQKFELPSAARNIEIQATGSGFAVVQLSYKYNMNVTGEWPRFVLDPQVNANTNPDYLHLSVCASFVPSAGQNVSNMAVMEVGFPSGFTADSDTLPSLENMPFIKKVETKDGDTTVVLYFDSLDQRELCPTISAFRTHKVAKQKPAPVVIYDYYDNSRIARQFYDGPKASLCDICENEDCGEACSIRSQKQRSSDSPSRQPTVEGTMQSGSQTVRVSFFTFLLATLLVRMFH</sequence>
<dbReference type="FunFam" id="2.60.40.10:FF:000155">
    <property type="entry name" value="complement C3 isoform X1"/>
    <property type="match status" value="1"/>
</dbReference>
<keyword evidence="8" id="KW-0391">Immunity</keyword>
<comment type="function">
    <text evidence="15">Binds covalently through a thioester bond to the pathogen surface resulting in pathogen clearance.</text>
</comment>
<dbReference type="SMART" id="SM01359">
    <property type="entry name" value="A2M_N_2"/>
    <property type="match status" value="2"/>
</dbReference>
<evidence type="ECO:0000256" key="3">
    <source>
        <dbReference type="ARBA" id="ARBA00010952"/>
    </source>
</evidence>
<evidence type="ECO:0000256" key="9">
    <source>
        <dbReference type="ARBA" id="ARBA00022966"/>
    </source>
</evidence>
<keyword evidence="6" id="KW-0336">GPI-anchor</keyword>
<feature type="domain" description="Alpha-2-macroglobulin bait region" evidence="22">
    <location>
        <begin position="2279"/>
        <end position="2414"/>
    </location>
</feature>
<feature type="domain" description="Alpha-2-macroglobulin" evidence="23">
    <location>
        <begin position="2645"/>
        <end position="2736"/>
    </location>
</feature>
<dbReference type="Pfam" id="PF01835">
    <property type="entry name" value="MG2"/>
    <property type="match status" value="3"/>
</dbReference>
<keyword evidence="5" id="KW-0964">Secreted</keyword>
<dbReference type="InterPro" id="IPR040839">
    <property type="entry name" value="MG4"/>
</dbReference>
<dbReference type="SMART" id="SM01360">
    <property type="entry name" value="A2M"/>
    <property type="match status" value="2"/>
</dbReference>
<dbReference type="InterPro" id="IPR047565">
    <property type="entry name" value="Alpha-macroglob_thiol-ester_cl"/>
</dbReference>
<keyword evidence="13" id="KW-0449">Lipoprotein</keyword>
<dbReference type="SMART" id="SM01361">
    <property type="entry name" value="A2M_recep"/>
    <property type="match status" value="2"/>
</dbReference>
<dbReference type="InterPro" id="IPR019742">
    <property type="entry name" value="MacrogloblnA2_CS"/>
</dbReference>
<dbReference type="Pfam" id="PF17789">
    <property type="entry name" value="MG4"/>
    <property type="match status" value="2"/>
</dbReference>
<dbReference type="Pfam" id="PF07678">
    <property type="entry name" value="TED_complement"/>
    <property type="match status" value="2"/>
</dbReference>
<comment type="subcellular location">
    <subcellularLocation>
        <location evidence="1">Cell membrane</location>
        <topology evidence="1">Lipid-anchor</topology>
        <topology evidence="1">GPI-anchor</topology>
    </subcellularLocation>
    <subcellularLocation>
        <location evidence="2">Secreted</location>
    </subcellularLocation>
</comment>
<feature type="domain" description="Alpha-macroglobulin receptor-binding" evidence="24">
    <location>
        <begin position="1734"/>
        <end position="1823"/>
    </location>
</feature>
<evidence type="ECO:0000256" key="16">
    <source>
        <dbReference type="ARBA" id="ARBA00063008"/>
    </source>
</evidence>
<dbReference type="Proteomes" id="UP000075840">
    <property type="component" value="Unassembled WGS sequence"/>
</dbReference>
<dbReference type="CDD" id="cd02897">
    <property type="entry name" value="A2M_2"/>
    <property type="match status" value="2"/>
</dbReference>
<dbReference type="GO" id="GO:0005615">
    <property type="term" value="C:extracellular space"/>
    <property type="evidence" value="ECO:0007669"/>
    <property type="project" value="InterPro"/>
</dbReference>
<dbReference type="VEuPathDB" id="VectorBase:AARA21_012462"/>
<evidence type="ECO:0000256" key="14">
    <source>
        <dbReference type="ARBA" id="ARBA00056820"/>
    </source>
</evidence>
<dbReference type="Pfam" id="PF07703">
    <property type="entry name" value="A2M_BRD"/>
    <property type="match status" value="2"/>
</dbReference>
<dbReference type="Gene3D" id="2.60.40.690">
    <property type="entry name" value="Alpha-macroglobulin, receptor-binding domain"/>
    <property type="match status" value="2"/>
</dbReference>
<feature type="region of interest" description="Disordered" evidence="20">
    <location>
        <begin position="3376"/>
        <end position="3396"/>
    </location>
</feature>
<dbReference type="PROSITE" id="PS00477">
    <property type="entry name" value="ALPHA_2_MACROGLOBULIN"/>
    <property type="match status" value="2"/>
</dbReference>
<dbReference type="VEuPathDB" id="VectorBase:AARA011194"/>
<evidence type="ECO:0000256" key="11">
    <source>
        <dbReference type="ARBA" id="ARBA00023157"/>
    </source>
</evidence>
<keyword evidence="9" id="KW-0882">Thioester bond</keyword>
<keyword evidence="12" id="KW-0325">Glycoprotein</keyword>
<dbReference type="GO" id="GO:0098552">
    <property type="term" value="C:side of membrane"/>
    <property type="evidence" value="ECO:0007669"/>
    <property type="project" value="UniProtKB-KW"/>
</dbReference>
<dbReference type="Gene3D" id="2.20.130.20">
    <property type="match status" value="3"/>
</dbReference>
<feature type="domain" description="Alpha-2-macroglobulin" evidence="23">
    <location>
        <begin position="1120"/>
        <end position="1210"/>
    </location>
</feature>
<dbReference type="SUPFAM" id="SSF49410">
    <property type="entry name" value="Alpha-macroglobulin receptor domain"/>
    <property type="match status" value="2"/>
</dbReference>
<evidence type="ECO:0000256" key="18">
    <source>
        <dbReference type="ARBA" id="ARBA00069665"/>
    </source>
</evidence>
<comment type="function">
    <text evidence="14">Modulates negatively TGFB1 signaling in keratinocytes.</text>
</comment>
<dbReference type="VEuPathDB" id="VectorBase:AARA21_009948"/>
<evidence type="ECO:0000256" key="17">
    <source>
        <dbReference type="ARBA" id="ARBA00063781"/>
    </source>
</evidence>
<evidence type="ECO:0000259" key="22">
    <source>
        <dbReference type="SMART" id="SM01359"/>
    </source>
</evidence>
<feature type="signal peptide" evidence="21">
    <location>
        <begin position="1"/>
        <end position="26"/>
    </location>
</feature>
<dbReference type="InterPro" id="IPR009048">
    <property type="entry name" value="A-macroglobulin_rcpt-bd"/>
</dbReference>
<dbReference type="VEuPathDB" id="VectorBase:AARA21_003419"/>
<dbReference type="InterPro" id="IPR050473">
    <property type="entry name" value="A2M/Complement_sys"/>
</dbReference>
<evidence type="ECO:0000256" key="19">
    <source>
        <dbReference type="ARBA" id="ARBA00078071"/>
    </source>
</evidence>
<evidence type="ECO:0000256" key="12">
    <source>
        <dbReference type="ARBA" id="ARBA00023180"/>
    </source>
</evidence>
<dbReference type="GO" id="GO:0002376">
    <property type="term" value="P:immune system process"/>
    <property type="evidence" value="ECO:0007669"/>
    <property type="project" value="UniProtKB-KW"/>
</dbReference>
<protein>
    <recommendedName>
        <fullName evidence="18">CD109 antigen</fullName>
    </recommendedName>
    <alternativeName>
        <fullName evidence="19">TEP1-F</fullName>
    </alternativeName>
</protein>
<dbReference type="EnsemblMetazoa" id="AARA011194-RA">
    <property type="protein sequence ID" value="AARA011194-PA"/>
    <property type="gene ID" value="AARA011194"/>
</dbReference>
<evidence type="ECO:0000256" key="13">
    <source>
        <dbReference type="ARBA" id="ARBA00023288"/>
    </source>
</evidence>
<evidence type="ECO:0000256" key="2">
    <source>
        <dbReference type="ARBA" id="ARBA00004613"/>
    </source>
</evidence>
<evidence type="ECO:0000256" key="7">
    <source>
        <dbReference type="ARBA" id="ARBA00022729"/>
    </source>
</evidence>
<evidence type="ECO:0000256" key="10">
    <source>
        <dbReference type="ARBA" id="ARBA00023136"/>
    </source>
</evidence>
<feature type="domain" description="Alpha-2-macroglobulin bait region" evidence="22">
    <location>
        <begin position="880"/>
        <end position="1016"/>
    </location>
</feature>
<dbReference type="Gene3D" id="2.60.120.1540">
    <property type="match status" value="2"/>
</dbReference>
<keyword evidence="4" id="KW-1003">Cell membrane</keyword>
<comment type="similarity">
    <text evidence="3">Belongs to the protease inhibitor I39 (alpha-2-macroglobulin) family.</text>
</comment>
<dbReference type="InterPro" id="IPR008930">
    <property type="entry name" value="Terpenoid_cyclase/PrenylTrfase"/>
</dbReference>
<dbReference type="Pfam" id="PF00207">
    <property type="entry name" value="A2M"/>
    <property type="match status" value="2"/>
</dbReference>
<evidence type="ECO:0000256" key="8">
    <source>
        <dbReference type="ARBA" id="ARBA00022859"/>
    </source>
</evidence>
<dbReference type="EMBL" id="APCN01000778">
    <property type="status" value="NOT_ANNOTATED_CDS"/>
    <property type="molecule type" value="Genomic_DNA"/>
</dbReference>
<evidence type="ECO:0000256" key="1">
    <source>
        <dbReference type="ARBA" id="ARBA00004609"/>
    </source>
</evidence>
<dbReference type="SUPFAM" id="SSF48239">
    <property type="entry name" value="Terpenoid cyclases/Protein prenyltransferases"/>
    <property type="match status" value="2"/>
</dbReference>
<dbReference type="Gene3D" id="1.50.10.20">
    <property type="match status" value="2"/>
</dbReference>
<dbReference type="PANTHER" id="PTHR11412:SF136">
    <property type="entry name" value="CD109 ANTIGEN"/>
    <property type="match status" value="1"/>
</dbReference>
<comment type="subunit">
    <text evidence="17">Heterodimer of a TEP1-N chain and an TEP1-C chain non-covalently linked. Forms a complex composed of TEP1-N and TEP1-C heterodimer, LRIM1 and APL1C; the interaction stabilizes TEP1-N and TEP1-C heterodimer, prevents its binding to tissues while circulating in the hemolymph and protects the thioester bond from hydrolysis. Mature TEP1 and to a lesser extent full-length TEP1 interact with SPCLIP1; the interaction is induced by microbial infection.</text>
</comment>
<dbReference type="Gene3D" id="2.60.40.10">
    <property type="entry name" value="Immunoglobulins"/>
    <property type="match status" value="4"/>
</dbReference>
<dbReference type="FunFam" id="1.50.10.20:FF:000001">
    <property type="entry name" value="CD109 isoform 1"/>
    <property type="match status" value="2"/>
</dbReference>
<dbReference type="InterPro" id="IPR041555">
    <property type="entry name" value="MG3"/>
</dbReference>
<evidence type="ECO:0000256" key="15">
    <source>
        <dbReference type="ARBA" id="ARBA00057615"/>
    </source>
</evidence>
<dbReference type="InterPro" id="IPR041813">
    <property type="entry name" value="A2M_TED"/>
</dbReference>
<dbReference type="InterPro" id="IPR001599">
    <property type="entry name" value="Macroglobln_a2"/>
</dbReference>
<keyword evidence="10" id="KW-0472">Membrane</keyword>
<keyword evidence="26" id="KW-1185">Reference proteome</keyword>
<reference evidence="25" key="1">
    <citation type="submission" date="2022-08" db="UniProtKB">
        <authorList>
            <consortium name="EnsemblMetazoa"/>
        </authorList>
    </citation>
    <scope>IDENTIFICATION</scope>
    <source>
        <strain evidence="25">Dongola</strain>
    </source>
</reference>
<dbReference type="Gene3D" id="6.20.50.160">
    <property type="match status" value="1"/>
</dbReference>
<evidence type="ECO:0000313" key="26">
    <source>
        <dbReference type="Proteomes" id="UP000075840"/>
    </source>
</evidence>
<dbReference type="InterPro" id="IPR002890">
    <property type="entry name" value="MG2"/>
</dbReference>
<dbReference type="GO" id="GO:0004866">
    <property type="term" value="F:endopeptidase inhibitor activity"/>
    <property type="evidence" value="ECO:0007669"/>
    <property type="project" value="InterPro"/>
</dbReference>
<dbReference type="Pfam" id="PF17791">
    <property type="entry name" value="MG3"/>
    <property type="match status" value="2"/>
</dbReference>
<evidence type="ECO:0000256" key="4">
    <source>
        <dbReference type="ARBA" id="ARBA00022475"/>
    </source>
</evidence>
<evidence type="ECO:0000256" key="20">
    <source>
        <dbReference type="SAM" id="MobiDB-lite"/>
    </source>
</evidence>
<evidence type="ECO:0000256" key="21">
    <source>
        <dbReference type="SAM" id="SignalP"/>
    </source>
</evidence>
<dbReference type="InterPro" id="IPR036595">
    <property type="entry name" value="A-macroglobulin_rcpt-bd_sf"/>
</dbReference>
<dbReference type="FunFam" id="2.60.40.1930:FF:000001">
    <property type="entry name" value="CD109 isoform 3"/>
    <property type="match status" value="3"/>
</dbReference>
<feature type="chain" id="PRO_5043904429" description="CD109 antigen" evidence="21">
    <location>
        <begin position="27"/>
        <end position="3420"/>
    </location>
</feature>
<evidence type="ECO:0000259" key="24">
    <source>
        <dbReference type="SMART" id="SM01361"/>
    </source>
</evidence>
<dbReference type="GO" id="GO:0005886">
    <property type="term" value="C:plasma membrane"/>
    <property type="evidence" value="ECO:0007669"/>
    <property type="project" value="UniProtKB-SubCell"/>
</dbReference>
<keyword evidence="11" id="KW-1015">Disulfide bond</keyword>
<dbReference type="InterPro" id="IPR013783">
    <property type="entry name" value="Ig-like_fold"/>
</dbReference>
<dbReference type="Gene3D" id="2.60.40.2950">
    <property type="match status" value="3"/>
</dbReference>
<evidence type="ECO:0000256" key="6">
    <source>
        <dbReference type="ARBA" id="ARBA00022622"/>
    </source>
</evidence>
<dbReference type="Gene3D" id="2.60.40.1940">
    <property type="match status" value="3"/>
</dbReference>
<dbReference type="PANTHER" id="PTHR11412">
    <property type="entry name" value="MACROGLOBULIN / COMPLEMENT"/>
    <property type="match status" value="1"/>
</dbReference>
<dbReference type="Pfam" id="PF07677">
    <property type="entry name" value="A2M_recep"/>
    <property type="match status" value="2"/>
</dbReference>
<dbReference type="InterPro" id="IPR011625">
    <property type="entry name" value="A2M_N_BRD"/>
</dbReference>
<accession>A0A182IC77</accession>
<feature type="domain" description="Alpha-macroglobulin receptor-binding" evidence="24">
    <location>
        <begin position="3263"/>
        <end position="3352"/>
    </location>
</feature>
<name>A0A182IC77_ANOAR</name>
<organism evidence="25 26">
    <name type="scientific">Anopheles arabiensis</name>
    <name type="common">Mosquito</name>
    <dbReference type="NCBI Taxonomy" id="7173"/>
    <lineage>
        <taxon>Eukaryota</taxon>
        <taxon>Metazoa</taxon>
        <taxon>Ecdysozoa</taxon>
        <taxon>Arthropoda</taxon>
        <taxon>Hexapoda</taxon>
        <taxon>Insecta</taxon>
        <taxon>Pterygota</taxon>
        <taxon>Neoptera</taxon>
        <taxon>Endopterygota</taxon>
        <taxon>Diptera</taxon>
        <taxon>Nematocera</taxon>
        <taxon>Culicoidea</taxon>
        <taxon>Culicidae</taxon>
        <taxon>Anophelinae</taxon>
        <taxon>Anopheles</taxon>
    </lineage>
</organism>
<keyword evidence="7 21" id="KW-0732">Signal</keyword>
<evidence type="ECO:0000256" key="5">
    <source>
        <dbReference type="ARBA" id="ARBA00022525"/>
    </source>
</evidence>
<evidence type="ECO:0000259" key="23">
    <source>
        <dbReference type="SMART" id="SM01360"/>
    </source>
</evidence>
<dbReference type="SMART" id="SM01419">
    <property type="entry name" value="Thiol-ester_cl"/>
    <property type="match status" value="2"/>
</dbReference>
<dbReference type="Gene3D" id="2.60.40.1930">
    <property type="match status" value="5"/>
</dbReference>
<evidence type="ECO:0000313" key="25">
    <source>
        <dbReference type="EnsemblMetazoa" id="AARA011194-PA"/>
    </source>
</evidence>
<feature type="compositionally biased region" description="Polar residues" evidence="20">
    <location>
        <begin position="3382"/>
        <end position="3396"/>
    </location>
</feature>
<comment type="subunit">
    <text evidence="16">Heterodimer; disulfide-linked. Interacts with TGFB1 and TGFBR1. Forms a heteromeric complex with TGFBR1, TGFBR2 and TGFBR3 in a ligand-independent manner.</text>
</comment>